<evidence type="ECO:0000256" key="1">
    <source>
        <dbReference type="SAM" id="Phobius"/>
    </source>
</evidence>
<dbReference type="Proteomes" id="UP000807353">
    <property type="component" value="Unassembled WGS sequence"/>
</dbReference>
<evidence type="ECO:0000313" key="2">
    <source>
        <dbReference type="EMBL" id="KAF9468653.1"/>
    </source>
</evidence>
<keyword evidence="1" id="KW-0812">Transmembrane</keyword>
<sequence>MTVIGINIVALMMLIRIYALYRDKLWAVKCVAPLLLVEVVVNGWLLTKGKPVLHVEGSGVHSCTMIFDTNMKALASSSAWLPLLYDTVATGLTLYRTMPSIREKNTMYITRSLLKDGLIYYSTILMVTLVLTFMIIFAPPGVQNIAAQ</sequence>
<organism evidence="2 3">
    <name type="scientific">Collybia nuda</name>
    <dbReference type="NCBI Taxonomy" id="64659"/>
    <lineage>
        <taxon>Eukaryota</taxon>
        <taxon>Fungi</taxon>
        <taxon>Dikarya</taxon>
        <taxon>Basidiomycota</taxon>
        <taxon>Agaricomycotina</taxon>
        <taxon>Agaricomycetes</taxon>
        <taxon>Agaricomycetidae</taxon>
        <taxon>Agaricales</taxon>
        <taxon>Tricholomatineae</taxon>
        <taxon>Clitocybaceae</taxon>
        <taxon>Collybia</taxon>
    </lineage>
</organism>
<keyword evidence="1" id="KW-1133">Transmembrane helix</keyword>
<proteinExistence type="predicted"/>
<feature type="transmembrane region" description="Helical" evidence="1">
    <location>
        <begin position="26"/>
        <end position="46"/>
    </location>
</feature>
<accession>A0A9P6CQH7</accession>
<name>A0A9P6CQH7_9AGAR</name>
<dbReference type="EMBL" id="MU150232">
    <property type="protein sequence ID" value="KAF9468653.1"/>
    <property type="molecule type" value="Genomic_DNA"/>
</dbReference>
<feature type="transmembrane region" description="Helical" evidence="1">
    <location>
        <begin position="6"/>
        <end position="21"/>
    </location>
</feature>
<keyword evidence="1" id="KW-0472">Membrane</keyword>
<feature type="transmembrane region" description="Helical" evidence="1">
    <location>
        <begin position="79"/>
        <end position="97"/>
    </location>
</feature>
<comment type="caution">
    <text evidence="2">The sequence shown here is derived from an EMBL/GenBank/DDBJ whole genome shotgun (WGS) entry which is preliminary data.</text>
</comment>
<gene>
    <name evidence="2" type="ORF">BDZ94DRAFT_687734</name>
</gene>
<protein>
    <submittedName>
        <fullName evidence="2">Uncharacterized protein</fullName>
    </submittedName>
</protein>
<evidence type="ECO:0000313" key="3">
    <source>
        <dbReference type="Proteomes" id="UP000807353"/>
    </source>
</evidence>
<feature type="transmembrane region" description="Helical" evidence="1">
    <location>
        <begin position="118"/>
        <end position="138"/>
    </location>
</feature>
<reference evidence="2" key="1">
    <citation type="submission" date="2020-11" db="EMBL/GenBank/DDBJ databases">
        <authorList>
            <consortium name="DOE Joint Genome Institute"/>
            <person name="Ahrendt S."/>
            <person name="Riley R."/>
            <person name="Andreopoulos W."/>
            <person name="Labutti K."/>
            <person name="Pangilinan J."/>
            <person name="Ruiz-Duenas F.J."/>
            <person name="Barrasa J.M."/>
            <person name="Sanchez-Garcia M."/>
            <person name="Camarero S."/>
            <person name="Miyauchi S."/>
            <person name="Serrano A."/>
            <person name="Linde D."/>
            <person name="Babiker R."/>
            <person name="Drula E."/>
            <person name="Ayuso-Fernandez I."/>
            <person name="Pacheco R."/>
            <person name="Padilla G."/>
            <person name="Ferreira P."/>
            <person name="Barriuso J."/>
            <person name="Kellner H."/>
            <person name="Castanera R."/>
            <person name="Alfaro M."/>
            <person name="Ramirez L."/>
            <person name="Pisabarro A.G."/>
            <person name="Kuo A."/>
            <person name="Tritt A."/>
            <person name="Lipzen A."/>
            <person name="He G."/>
            <person name="Yan M."/>
            <person name="Ng V."/>
            <person name="Cullen D."/>
            <person name="Martin F."/>
            <person name="Rosso M.-N."/>
            <person name="Henrissat B."/>
            <person name="Hibbett D."/>
            <person name="Martinez A.T."/>
            <person name="Grigoriev I.V."/>
        </authorList>
    </citation>
    <scope>NUCLEOTIDE SEQUENCE</scope>
    <source>
        <strain evidence="2">CBS 247.69</strain>
    </source>
</reference>
<keyword evidence="3" id="KW-1185">Reference proteome</keyword>
<dbReference type="AlphaFoldDB" id="A0A9P6CQH7"/>
<dbReference type="OrthoDB" id="3354157at2759"/>